<dbReference type="Proteomes" id="UP000616346">
    <property type="component" value="Unassembled WGS sequence"/>
</dbReference>
<dbReference type="Pfam" id="PF14524">
    <property type="entry name" value="Wzt_C"/>
    <property type="match status" value="1"/>
</dbReference>
<reference evidence="2 3" key="1">
    <citation type="submission" date="2020-08" db="EMBL/GenBank/DDBJ databases">
        <title>A Genomic Blueprint of the Chicken Gut Microbiome.</title>
        <authorList>
            <person name="Gilroy R."/>
            <person name="Ravi A."/>
            <person name="Getino M."/>
            <person name="Pursley I."/>
            <person name="Horton D.L."/>
            <person name="Alikhan N.-F."/>
            <person name="Baker D."/>
            <person name="Gharbi K."/>
            <person name="Hall N."/>
            <person name="Watson M."/>
            <person name="Adriaenssens E.M."/>
            <person name="Foster-Nyarko E."/>
            <person name="Jarju S."/>
            <person name="Secka A."/>
            <person name="Antonio M."/>
            <person name="Oren A."/>
            <person name="Chaudhuri R."/>
            <person name="La Ragione R.M."/>
            <person name="Hildebrand F."/>
            <person name="Pallen M.J."/>
        </authorList>
    </citation>
    <scope>NUCLEOTIDE SEQUENCE [LARGE SCALE GENOMIC DNA]</scope>
    <source>
        <strain evidence="2 3">Sa1YUN3</strain>
    </source>
</reference>
<keyword evidence="3" id="KW-1185">Reference proteome</keyword>
<sequence>LIFDVQIDPKRDLEDAVFTFVINSEVGEIVFRVASDDKNVNVPIDFTQGHRSTVHLEVDNIFPNGIFSVQLAIKRSDCSENYVMMNNALLFEVHAPVDVSQNWKPPFSFTVGV</sequence>
<dbReference type="Gene3D" id="2.70.50.60">
    <property type="entry name" value="abc- transporter (atp binding component) like domain"/>
    <property type="match status" value="1"/>
</dbReference>
<evidence type="ECO:0000259" key="1">
    <source>
        <dbReference type="Pfam" id="PF14524"/>
    </source>
</evidence>
<evidence type="ECO:0000313" key="3">
    <source>
        <dbReference type="Proteomes" id="UP000616346"/>
    </source>
</evidence>
<accession>A0ABR8VEL8</accession>
<feature type="domain" description="Wzt C-terminal" evidence="1">
    <location>
        <begin position="4"/>
        <end position="94"/>
    </location>
</feature>
<dbReference type="InterPro" id="IPR029439">
    <property type="entry name" value="Wzt_C"/>
</dbReference>
<dbReference type="EMBL" id="JACSPQ010000034">
    <property type="protein sequence ID" value="MBD8003199.1"/>
    <property type="molecule type" value="Genomic_DNA"/>
</dbReference>
<name>A0ABR8VEL8_9BACT</name>
<feature type="non-terminal residue" evidence="2">
    <location>
        <position position="1"/>
    </location>
</feature>
<evidence type="ECO:0000313" key="2">
    <source>
        <dbReference type="EMBL" id="MBD8003199.1"/>
    </source>
</evidence>
<comment type="caution">
    <text evidence="2">The sequence shown here is derived from an EMBL/GenBank/DDBJ whole genome shotgun (WGS) entry which is preliminary data.</text>
</comment>
<gene>
    <name evidence="2" type="ORF">H9626_13475</name>
</gene>
<protein>
    <recommendedName>
        <fullName evidence="1">Wzt C-terminal domain-containing protein</fullName>
    </recommendedName>
</protein>
<organism evidence="2 3">
    <name type="scientific">Phocaeicola faecium</name>
    <dbReference type="NCBI Taxonomy" id="2762213"/>
    <lineage>
        <taxon>Bacteria</taxon>
        <taxon>Pseudomonadati</taxon>
        <taxon>Bacteroidota</taxon>
        <taxon>Bacteroidia</taxon>
        <taxon>Bacteroidales</taxon>
        <taxon>Bacteroidaceae</taxon>
        <taxon>Phocaeicola</taxon>
    </lineage>
</organism>
<proteinExistence type="predicted"/>